<dbReference type="RefSeq" id="WP_100704821.1">
    <property type="nucleotide sequence ID" value="NZ_NPDL01000004.1"/>
</dbReference>
<comment type="caution">
    <text evidence="1">The sequence shown here is derived from an EMBL/GenBank/DDBJ whole genome shotgun (WGS) entry which is preliminary data.</text>
</comment>
<dbReference type="InterPro" id="IPR011463">
    <property type="entry name" value="DUF1569"/>
</dbReference>
<gene>
    <name evidence="1" type="ORF">CH357_00445</name>
</gene>
<organism evidence="1 2">
    <name type="scientific">Leptospira hartskeerlii</name>
    <dbReference type="NCBI Taxonomy" id="2023177"/>
    <lineage>
        <taxon>Bacteria</taxon>
        <taxon>Pseudomonadati</taxon>
        <taxon>Spirochaetota</taxon>
        <taxon>Spirochaetia</taxon>
        <taxon>Leptospirales</taxon>
        <taxon>Leptospiraceae</taxon>
        <taxon>Leptospira</taxon>
    </lineage>
</organism>
<dbReference type="AlphaFoldDB" id="A0A2M9XHA0"/>
<dbReference type="InterPro" id="IPR006311">
    <property type="entry name" value="TAT_signal"/>
</dbReference>
<dbReference type="PROSITE" id="PS51318">
    <property type="entry name" value="TAT"/>
    <property type="match status" value="1"/>
</dbReference>
<protein>
    <recommendedName>
        <fullName evidence="3">Twin-arginine translocation pathway signal</fullName>
    </recommendedName>
</protein>
<dbReference type="OrthoDB" id="336237at2"/>
<accession>A0A2M9XHA0</accession>
<evidence type="ECO:0008006" key="3">
    <source>
        <dbReference type="Google" id="ProtNLM"/>
    </source>
</evidence>
<proteinExistence type="predicted"/>
<dbReference type="EMBL" id="NPDN01000001">
    <property type="protein sequence ID" value="PJZ27071.1"/>
    <property type="molecule type" value="Genomic_DNA"/>
</dbReference>
<evidence type="ECO:0000313" key="2">
    <source>
        <dbReference type="Proteomes" id="UP000232196"/>
    </source>
</evidence>
<sequence>MSDPNFSRKKFIQKAVAVGILTSSASVLRSCSNAPAGVKERGLQFSNFSEVNTELEKILNSKTIVPYGEWSPSQILLHCAQSIYYSIKGYPENKSEVFQNTLGKIAFWNFSRKGKMSHDLNAPIPGADILQSGVSLSDSILELKKAISAFSNYTGEFAPHFAYGKLTKQEYELAHAMHIANHLDYINLG</sequence>
<evidence type="ECO:0000313" key="1">
    <source>
        <dbReference type="EMBL" id="PJZ27071.1"/>
    </source>
</evidence>
<keyword evidence="2" id="KW-1185">Reference proteome</keyword>
<dbReference type="Proteomes" id="UP000232196">
    <property type="component" value="Unassembled WGS sequence"/>
</dbReference>
<dbReference type="Pfam" id="PF07606">
    <property type="entry name" value="DUF1569"/>
    <property type="match status" value="1"/>
</dbReference>
<name>A0A2M9XHA0_9LEPT</name>
<reference evidence="1 2" key="1">
    <citation type="submission" date="2017-07" db="EMBL/GenBank/DDBJ databases">
        <title>Leptospira spp. isolated from tropical soils.</title>
        <authorList>
            <person name="Thibeaux R."/>
            <person name="Iraola G."/>
            <person name="Ferres I."/>
            <person name="Bierque E."/>
            <person name="Girault D."/>
            <person name="Soupe-Gilbert M.-E."/>
            <person name="Picardeau M."/>
            <person name="Goarant C."/>
        </authorList>
    </citation>
    <scope>NUCLEOTIDE SEQUENCE [LARGE SCALE GENOMIC DNA]</scope>
    <source>
        <strain evidence="1 2">MCA1-C-A1</strain>
    </source>
</reference>